<dbReference type="Pfam" id="PF05056">
    <property type="entry name" value="DUF674"/>
    <property type="match status" value="2"/>
</dbReference>
<evidence type="ECO:0000256" key="1">
    <source>
        <dbReference type="SAM" id="MobiDB-lite"/>
    </source>
</evidence>
<evidence type="ECO:0000313" key="2">
    <source>
        <dbReference type="EMBL" id="WVZ86942.1"/>
    </source>
</evidence>
<name>A0AAQ3UBW4_PASNO</name>
<proteinExistence type="predicted"/>
<dbReference type="AlphaFoldDB" id="A0AAQ3UBW4"/>
<dbReference type="PANTHER" id="PTHR33103:SF27">
    <property type="entry name" value="OS04G0594700 PROTEIN"/>
    <property type="match status" value="1"/>
</dbReference>
<feature type="region of interest" description="Disordered" evidence="1">
    <location>
        <begin position="471"/>
        <end position="491"/>
    </location>
</feature>
<organism evidence="2 3">
    <name type="scientific">Paspalum notatum var. saurae</name>
    <dbReference type="NCBI Taxonomy" id="547442"/>
    <lineage>
        <taxon>Eukaryota</taxon>
        <taxon>Viridiplantae</taxon>
        <taxon>Streptophyta</taxon>
        <taxon>Embryophyta</taxon>
        <taxon>Tracheophyta</taxon>
        <taxon>Spermatophyta</taxon>
        <taxon>Magnoliopsida</taxon>
        <taxon>Liliopsida</taxon>
        <taxon>Poales</taxon>
        <taxon>Poaceae</taxon>
        <taxon>PACMAD clade</taxon>
        <taxon>Panicoideae</taxon>
        <taxon>Andropogonodae</taxon>
        <taxon>Paspaleae</taxon>
        <taxon>Paspalinae</taxon>
        <taxon>Paspalum</taxon>
    </lineage>
</organism>
<reference evidence="2 3" key="1">
    <citation type="submission" date="2024-02" db="EMBL/GenBank/DDBJ databases">
        <title>High-quality chromosome-scale genome assembly of Pensacola bahiagrass (Paspalum notatum Flugge var. saurae).</title>
        <authorList>
            <person name="Vega J.M."/>
            <person name="Podio M."/>
            <person name="Orjuela J."/>
            <person name="Siena L.A."/>
            <person name="Pessino S.C."/>
            <person name="Combes M.C."/>
            <person name="Mariac C."/>
            <person name="Albertini E."/>
            <person name="Pupilli F."/>
            <person name="Ortiz J.P.A."/>
            <person name="Leblanc O."/>
        </authorList>
    </citation>
    <scope>NUCLEOTIDE SEQUENCE [LARGE SCALE GENOMIC DNA]</scope>
    <source>
        <strain evidence="2">R1</strain>
        <tissue evidence="2">Leaf</tissue>
    </source>
</reference>
<dbReference type="PANTHER" id="PTHR33103">
    <property type="entry name" value="OS01G0153900 PROTEIN"/>
    <property type="match status" value="1"/>
</dbReference>
<gene>
    <name evidence="2" type="ORF">U9M48_033653</name>
</gene>
<accession>A0AAQ3UBW4</accession>
<evidence type="ECO:0000313" key="3">
    <source>
        <dbReference type="Proteomes" id="UP001341281"/>
    </source>
</evidence>
<keyword evidence="3" id="KW-1185">Reference proteome</keyword>
<protein>
    <submittedName>
        <fullName evidence="2">Uncharacterized protein</fullName>
    </submittedName>
</protein>
<dbReference type="InterPro" id="IPR007750">
    <property type="entry name" value="DUF674"/>
</dbReference>
<feature type="compositionally biased region" description="Basic and acidic residues" evidence="1">
    <location>
        <begin position="482"/>
        <end position="491"/>
    </location>
</feature>
<dbReference type="EMBL" id="CP144751">
    <property type="protein sequence ID" value="WVZ86942.1"/>
    <property type="molecule type" value="Genomic_DNA"/>
</dbReference>
<dbReference type="Proteomes" id="UP001341281">
    <property type="component" value="Chromosome 07"/>
</dbReference>
<sequence>MSTNARPTVAVKLSIDKEKQRVLFAESDKEFVDVIFSFLTLPLGSIVRLLGKQSGVGCLDEVYKSVESLGTEHFQTEACKTMLLRPLNAAASHFDRLKVKLDYTNPRSIYAILLAVYSVQSPTFFAKLAKASSISFWNCLRMVVPASTCLVFSILDKFGLDEKADIKEKIIDLNNKKVSLSTARSATNRSLTSNEPLTGMYFDTLVTPGAVTLDELPKQESKDAHTFNIIKIKFIQTADNSTVLYAEVEQDFVDLLFGLLSVPLGSIIKAYCHWPPNGCVDNLYQSVDGSASGCIRDGCKSLLLSPKLATFFGCSINALEVKELDPQGPLLLKTCSRCPKLYWGYNRTCTCSASSNSFYCYEVNPKSTSGAHDTSRAYIKGGTRNFIVTNDLRVLHFSLPNSLQILRASNIPKEKLGEKELALDKTQVLKLLRAAIATREALSSVLLPEAPSPPLGSSPVVRVTRQRQRIISSRSGVGNRGSDGRRTMAHG</sequence>